<dbReference type="SUPFAM" id="SSF54909">
    <property type="entry name" value="Dimeric alpha+beta barrel"/>
    <property type="match status" value="1"/>
</dbReference>
<gene>
    <name evidence="3" type="ORF">GCM10011332_17360</name>
</gene>
<proteinExistence type="inferred from homology"/>
<dbReference type="PANTHER" id="PTHR33606">
    <property type="entry name" value="PROTEIN YCII"/>
    <property type="match status" value="1"/>
</dbReference>
<feature type="domain" description="YCII-related" evidence="2">
    <location>
        <begin position="1"/>
        <end position="89"/>
    </location>
</feature>
<dbReference type="PANTHER" id="PTHR33606:SF3">
    <property type="entry name" value="PROTEIN YCII"/>
    <property type="match status" value="1"/>
</dbReference>
<protein>
    <recommendedName>
        <fullName evidence="2">YCII-related domain-containing protein</fullName>
    </recommendedName>
</protein>
<dbReference type="AlphaFoldDB" id="A0A917BYM4"/>
<dbReference type="InterPro" id="IPR005545">
    <property type="entry name" value="YCII"/>
</dbReference>
<dbReference type="Gene3D" id="3.30.70.1060">
    <property type="entry name" value="Dimeric alpha+beta barrel"/>
    <property type="match status" value="1"/>
</dbReference>
<dbReference type="InterPro" id="IPR051807">
    <property type="entry name" value="Sec-metab_biosynth-assoc"/>
</dbReference>
<sequence length="108" mass="12275">MQFLIIAHDGTDPDAMNRRLAARPAHFERARKAKADGTLLIGGAILDEHDQMIGSSLYVEIESREALDQWLADDPYTKGNVWQTFEIHVMRIANLEHFPLIQVHSPQL</sequence>
<organism evidence="3 4">
    <name type="scientific">Terasakiella brassicae</name>
    <dbReference type="NCBI Taxonomy" id="1634917"/>
    <lineage>
        <taxon>Bacteria</taxon>
        <taxon>Pseudomonadati</taxon>
        <taxon>Pseudomonadota</taxon>
        <taxon>Alphaproteobacteria</taxon>
        <taxon>Rhodospirillales</taxon>
        <taxon>Terasakiellaceae</taxon>
        <taxon>Terasakiella</taxon>
    </lineage>
</organism>
<dbReference type="Pfam" id="PF03795">
    <property type="entry name" value="YCII"/>
    <property type="match status" value="1"/>
</dbReference>
<evidence type="ECO:0000259" key="2">
    <source>
        <dbReference type="Pfam" id="PF03795"/>
    </source>
</evidence>
<dbReference type="Proteomes" id="UP000632498">
    <property type="component" value="Unassembled WGS sequence"/>
</dbReference>
<comment type="similarity">
    <text evidence="1">Belongs to the YciI family.</text>
</comment>
<reference evidence="3" key="1">
    <citation type="journal article" date="2014" name="Int. J. Syst. Evol. Microbiol.">
        <title>Complete genome sequence of Corynebacterium casei LMG S-19264T (=DSM 44701T), isolated from a smear-ripened cheese.</title>
        <authorList>
            <consortium name="US DOE Joint Genome Institute (JGI-PGF)"/>
            <person name="Walter F."/>
            <person name="Albersmeier A."/>
            <person name="Kalinowski J."/>
            <person name="Ruckert C."/>
        </authorList>
    </citation>
    <scope>NUCLEOTIDE SEQUENCE</scope>
    <source>
        <strain evidence="3">CGMCC 1.15254</strain>
    </source>
</reference>
<reference evidence="3" key="2">
    <citation type="submission" date="2020-09" db="EMBL/GenBank/DDBJ databases">
        <authorList>
            <person name="Sun Q."/>
            <person name="Zhou Y."/>
        </authorList>
    </citation>
    <scope>NUCLEOTIDE SEQUENCE</scope>
    <source>
        <strain evidence="3">CGMCC 1.15254</strain>
    </source>
</reference>
<comment type="caution">
    <text evidence="3">The sequence shown here is derived from an EMBL/GenBank/DDBJ whole genome shotgun (WGS) entry which is preliminary data.</text>
</comment>
<dbReference type="RefSeq" id="WP_188663898.1">
    <property type="nucleotide sequence ID" value="NZ_BMHV01000010.1"/>
</dbReference>
<evidence type="ECO:0000313" key="3">
    <source>
        <dbReference type="EMBL" id="GGF63874.1"/>
    </source>
</evidence>
<evidence type="ECO:0000256" key="1">
    <source>
        <dbReference type="ARBA" id="ARBA00007689"/>
    </source>
</evidence>
<dbReference type="InterPro" id="IPR011008">
    <property type="entry name" value="Dimeric_a/b-barrel"/>
</dbReference>
<evidence type="ECO:0000313" key="4">
    <source>
        <dbReference type="Proteomes" id="UP000632498"/>
    </source>
</evidence>
<keyword evidence="4" id="KW-1185">Reference proteome</keyword>
<accession>A0A917BYM4</accession>
<dbReference type="EMBL" id="BMHV01000010">
    <property type="protein sequence ID" value="GGF63874.1"/>
    <property type="molecule type" value="Genomic_DNA"/>
</dbReference>
<name>A0A917BYM4_9PROT</name>